<name>A0A4S3J6P1_9EURO</name>
<dbReference type="Proteomes" id="UP000324241">
    <property type="component" value="Unassembled WGS sequence"/>
</dbReference>
<evidence type="ECO:0000313" key="3">
    <source>
        <dbReference type="EMBL" id="THC90432.1"/>
    </source>
</evidence>
<dbReference type="RefSeq" id="XP_033421978.1">
    <property type="nucleotide sequence ID" value="XM_033576123.1"/>
</dbReference>
<organism evidence="3 4">
    <name type="scientific">Aspergillus tanneri</name>
    <dbReference type="NCBI Taxonomy" id="1220188"/>
    <lineage>
        <taxon>Eukaryota</taxon>
        <taxon>Fungi</taxon>
        <taxon>Dikarya</taxon>
        <taxon>Ascomycota</taxon>
        <taxon>Pezizomycotina</taxon>
        <taxon>Eurotiomycetes</taxon>
        <taxon>Eurotiomycetidae</taxon>
        <taxon>Eurotiales</taxon>
        <taxon>Aspergillaceae</taxon>
        <taxon>Aspergillus</taxon>
        <taxon>Aspergillus subgen. Circumdati</taxon>
    </lineage>
</organism>
<dbReference type="EMBL" id="QUQM01000008">
    <property type="protein sequence ID" value="KAA8642616.1"/>
    <property type="molecule type" value="Genomic_DNA"/>
</dbReference>
<reference evidence="3 4" key="1">
    <citation type="submission" date="2019-03" db="EMBL/GenBank/DDBJ databases">
        <title>The genome sequence of a newly discovered highly antifungal drug resistant Aspergillus species, Aspergillus tanneri NIH 1004.</title>
        <authorList>
            <person name="Mounaud S."/>
            <person name="Singh I."/>
            <person name="Joardar V."/>
            <person name="Pakala S."/>
            <person name="Pakala S."/>
            <person name="Venepally P."/>
            <person name="Hoover J."/>
            <person name="Nierman W."/>
            <person name="Chung J."/>
            <person name="Losada L."/>
        </authorList>
    </citation>
    <scope>NUCLEOTIDE SEQUENCE [LARGE SCALE GENOMIC DNA]</scope>
    <source>
        <strain evidence="3 4">NIH1004</strain>
    </source>
</reference>
<evidence type="ECO:0000313" key="5">
    <source>
        <dbReference type="Proteomes" id="UP000324241"/>
    </source>
</evidence>
<accession>A0A4S3J6P1</accession>
<dbReference type="AlphaFoldDB" id="A0A4S3J6P1"/>
<protein>
    <recommendedName>
        <fullName evidence="6">GPI anchored cell wall protein</fullName>
    </recommendedName>
</protein>
<feature type="signal peptide" evidence="1">
    <location>
        <begin position="1"/>
        <end position="20"/>
    </location>
</feature>
<dbReference type="PANTHER" id="PTHR40640:SF1">
    <property type="entry name" value="ANCHORED GLYCOPROTEIN, PUTATIVE (AFU_ORTHOLOGUE AFUA_8G04860)-RELATED"/>
    <property type="match status" value="1"/>
</dbReference>
<evidence type="ECO:0000313" key="4">
    <source>
        <dbReference type="Proteomes" id="UP000308092"/>
    </source>
</evidence>
<dbReference type="EMBL" id="SOSA01000522">
    <property type="protein sequence ID" value="THC90432.1"/>
    <property type="molecule type" value="Genomic_DNA"/>
</dbReference>
<evidence type="ECO:0008006" key="6">
    <source>
        <dbReference type="Google" id="ProtNLM"/>
    </source>
</evidence>
<evidence type="ECO:0000313" key="2">
    <source>
        <dbReference type="EMBL" id="KAA8642616.1"/>
    </source>
</evidence>
<dbReference type="Proteomes" id="UP000308092">
    <property type="component" value="Unassembled WGS sequence"/>
</dbReference>
<reference evidence="2 5" key="2">
    <citation type="submission" date="2019-08" db="EMBL/GenBank/DDBJ databases">
        <title>The genome sequence of a newly discovered highly antifungal drug resistant Aspergillus species, Aspergillus tanneri NIH 1004.</title>
        <authorList>
            <person name="Mounaud S."/>
            <person name="Singh I."/>
            <person name="Joardar V."/>
            <person name="Pakala S."/>
            <person name="Pakala S."/>
            <person name="Venepally P."/>
            <person name="Chung J.K."/>
            <person name="Losada L."/>
            <person name="Nierman W.C."/>
        </authorList>
    </citation>
    <scope>NUCLEOTIDE SEQUENCE [LARGE SCALE GENOMIC DNA]</scope>
    <source>
        <strain evidence="2 5">NIH1004</strain>
    </source>
</reference>
<gene>
    <name evidence="2" type="ORF">ATNIH1004_011561</name>
    <name evidence="3" type="ORF">EYZ11_010109</name>
</gene>
<comment type="caution">
    <text evidence="3">The sequence shown here is derived from an EMBL/GenBank/DDBJ whole genome shotgun (WGS) entry which is preliminary data.</text>
</comment>
<dbReference type="STRING" id="1220188.A0A4S3J6P1"/>
<dbReference type="VEuPathDB" id="FungiDB:EYZ11_010109"/>
<feature type="chain" id="PRO_5036122080" description="GPI anchored cell wall protein" evidence="1">
    <location>
        <begin position="21"/>
        <end position="195"/>
    </location>
</feature>
<dbReference type="OrthoDB" id="4991875at2759"/>
<sequence>MQFTIKTFLLACSLITAAAAAETTEIQMFYPDGEVTIAPHSLAASIINVHAGATTYQVKCVDDSDACELAVPATVTQGPSEFTMNAVVVTGAGGIKGTGTVQEACKITSSTQGASCSVSVGIEVSTLGVSTSTSWTTATSIDSDDITYRAVTVTADVNKLNSPQATEAAEAAGVAAGVQYGGAAAAAVIAAIGLL</sequence>
<proteinExistence type="predicted"/>
<evidence type="ECO:0000256" key="1">
    <source>
        <dbReference type="SAM" id="SignalP"/>
    </source>
</evidence>
<dbReference type="GeneID" id="54334262"/>
<dbReference type="PANTHER" id="PTHR40640">
    <property type="entry name" value="ANCHORED GLYCOPROTEIN, PUTATIVE (AFU_ORTHOLOGUE AFUA_8G04860)-RELATED"/>
    <property type="match status" value="1"/>
</dbReference>
<keyword evidence="4" id="KW-1185">Reference proteome</keyword>
<keyword evidence="1" id="KW-0732">Signal</keyword>